<dbReference type="Gene3D" id="1.10.8.10">
    <property type="entry name" value="DNA helicase RuvA subunit, C-terminal domain"/>
    <property type="match status" value="1"/>
</dbReference>
<dbReference type="Pfam" id="PF22562">
    <property type="entry name" value="UBA_7"/>
    <property type="match status" value="1"/>
</dbReference>
<dbReference type="PANTHER" id="PTHR46713">
    <property type="entry name" value="F13M7.16 PROTEIN"/>
    <property type="match status" value="1"/>
</dbReference>
<organism evidence="2 3">
    <name type="scientific">Dunaliella salina</name>
    <name type="common">Green alga</name>
    <name type="synonym">Protococcus salinus</name>
    <dbReference type="NCBI Taxonomy" id="3046"/>
    <lineage>
        <taxon>Eukaryota</taxon>
        <taxon>Viridiplantae</taxon>
        <taxon>Chlorophyta</taxon>
        <taxon>core chlorophytes</taxon>
        <taxon>Chlorophyceae</taxon>
        <taxon>CS clade</taxon>
        <taxon>Chlamydomonadales</taxon>
        <taxon>Dunaliellaceae</taxon>
        <taxon>Dunaliella</taxon>
    </lineage>
</organism>
<dbReference type="SUPFAM" id="SSF46934">
    <property type="entry name" value="UBA-like"/>
    <property type="match status" value="1"/>
</dbReference>
<reference evidence="2" key="1">
    <citation type="submission" date="2017-08" db="EMBL/GenBank/DDBJ databases">
        <authorList>
            <person name="Polle J.E."/>
            <person name="Barry K."/>
            <person name="Cushman J."/>
            <person name="Schmutz J."/>
            <person name="Tran D."/>
            <person name="Hathwaick L.T."/>
            <person name="Yim W.C."/>
            <person name="Jenkins J."/>
            <person name="Mckie-Krisberg Z.M."/>
            <person name="Prochnik S."/>
            <person name="Lindquist E."/>
            <person name="Dockter R.B."/>
            <person name="Adam C."/>
            <person name="Molina H."/>
            <person name="Bunkerborg J."/>
            <person name="Jin E."/>
            <person name="Buchheim M."/>
            <person name="Magnuson J."/>
        </authorList>
    </citation>
    <scope>NUCLEOTIDE SEQUENCE</scope>
    <source>
        <strain evidence="2">CCAP 19/18</strain>
    </source>
</reference>
<sequence>MAKSLKCNDCGVLLESVKQAQTHGEVTGHINFGEHTEAITVCICQECGKKAKTDAEKALHQRHTGHNNWSAPQALDEVINTEAQMQAAKEDMDVDDAELLGKKKKAVGAEGSASTSGQEMVAPAVDEGIVKELEAMGFSHNKAVRAVYHSGGGGSESAVNWLMEHEQDPDIDQPLMVTKASEDAAAKLTPEERRKKAQDLIKAAKTLVVCSG</sequence>
<comment type="caution">
    <text evidence="2">The sequence shown here is derived from an EMBL/GenBank/DDBJ whole genome shotgun (WGS) entry which is preliminary data.</text>
</comment>
<feature type="domain" description="UBA" evidence="1">
    <location>
        <begin position="124"/>
        <end position="165"/>
    </location>
</feature>
<protein>
    <recommendedName>
        <fullName evidence="1">UBA domain-containing protein</fullName>
    </recommendedName>
</protein>
<evidence type="ECO:0000313" key="2">
    <source>
        <dbReference type="EMBL" id="KAF5841687.1"/>
    </source>
</evidence>
<dbReference type="InterPro" id="IPR009060">
    <property type="entry name" value="UBA-like_sf"/>
</dbReference>
<dbReference type="PROSITE" id="PS50030">
    <property type="entry name" value="UBA"/>
    <property type="match status" value="1"/>
</dbReference>
<dbReference type="InterPro" id="IPR057766">
    <property type="entry name" value="Znf-C2H2_OTU1-like_C"/>
</dbReference>
<dbReference type="SMART" id="SM00165">
    <property type="entry name" value="UBA"/>
    <property type="match status" value="1"/>
</dbReference>
<keyword evidence="3" id="KW-1185">Reference proteome</keyword>
<dbReference type="PANTHER" id="PTHR46713:SF1">
    <property type="entry name" value="F13M7.16 PROTEIN"/>
    <property type="match status" value="1"/>
</dbReference>
<dbReference type="EMBL" id="MU069480">
    <property type="protein sequence ID" value="KAF5841687.1"/>
    <property type="molecule type" value="Genomic_DNA"/>
</dbReference>
<evidence type="ECO:0000259" key="1">
    <source>
        <dbReference type="PROSITE" id="PS50030"/>
    </source>
</evidence>
<accession>A0ABQ7H4A2</accession>
<gene>
    <name evidence="2" type="ORF">DUNSADRAFT_11894</name>
</gene>
<proteinExistence type="predicted"/>
<dbReference type="Proteomes" id="UP000815325">
    <property type="component" value="Unassembled WGS sequence"/>
</dbReference>
<name>A0ABQ7H4A2_DUNSA</name>
<evidence type="ECO:0000313" key="3">
    <source>
        <dbReference type="Proteomes" id="UP000815325"/>
    </source>
</evidence>
<dbReference type="InterPro" id="IPR015940">
    <property type="entry name" value="UBA"/>
</dbReference>
<dbReference type="Pfam" id="PF24560">
    <property type="entry name" value="zf-C2H2_OTU1_C"/>
    <property type="match status" value="1"/>
</dbReference>